<gene>
    <name evidence="1" type="ORF">J2Z60_001935</name>
</gene>
<dbReference type="EMBL" id="JAGGLU010000013">
    <property type="protein sequence ID" value="MBP2058746.1"/>
    <property type="molecule type" value="Genomic_DNA"/>
</dbReference>
<evidence type="ECO:0000313" key="1">
    <source>
        <dbReference type="EMBL" id="MBP2058746.1"/>
    </source>
</evidence>
<name>A0ABS4MGC5_9LACO</name>
<protein>
    <recommendedName>
        <fullName evidence="3">ATPase</fullName>
    </recommendedName>
</protein>
<organism evidence="1 2">
    <name type="scientific">Lactobacillus colini</name>
    <dbReference type="NCBI Taxonomy" id="1819254"/>
    <lineage>
        <taxon>Bacteria</taxon>
        <taxon>Bacillati</taxon>
        <taxon>Bacillota</taxon>
        <taxon>Bacilli</taxon>
        <taxon>Lactobacillales</taxon>
        <taxon>Lactobacillaceae</taxon>
        <taxon>Lactobacillus</taxon>
    </lineage>
</organism>
<keyword evidence="2" id="KW-1185">Reference proteome</keyword>
<reference evidence="1 2" key="1">
    <citation type="submission" date="2021-03" db="EMBL/GenBank/DDBJ databases">
        <title>Genomic Encyclopedia of Type Strains, Phase IV (KMG-IV): sequencing the most valuable type-strain genomes for metagenomic binning, comparative biology and taxonomic classification.</title>
        <authorList>
            <person name="Goeker M."/>
        </authorList>
    </citation>
    <scope>NUCLEOTIDE SEQUENCE [LARGE SCALE GENOMIC DNA]</scope>
    <source>
        <strain evidence="1 2">DSM 101872</strain>
    </source>
</reference>
<accession>A0ABS4MGC5</accession>
<evidence type="ECO:0000313" key="2">
    <source>
        <dbReference type="Proteomes" id="UP001519292"/>
    </source>
</evidence>
<sequence length="51" mass="5676">MSNAVSQFGNPNLENGPIYPNFDALLNRIASLVQTQQLVFVIDEYSYLAEA</sequence>
<proteinExistence type="predicted"/>
<dbReference type="Proteomes" id="UP001519292">
    <property type="component" value="Unassembled WGS sequence"/>
</dbReference>
<dbReference type="RefSeq" id="WP_342590254.1">
    <property type="nucleotide sequence ID" value="NZ_JAGGLU010000013.1"/>
</dbReference>
<evidence type="ECO:0008006" key="3">
    <source>
        <dbReference type="Google" id="ProtNLM"/>
    </source>
</evidence>
<comment type="caution">
    <text evidence="1">The sequence shown here is derived from an EMBL/GenBank/DDBJ whole genome shotgun (WGS) entry which is preliminary data.</text>
</comment>